<dbReference type="RefSeq" id="WP_012832206.1">
    <property type="nucleotide sequence ID" value="NC_013441.1"/>
</dbReference>
<dbReference type="AlphaFoldDB" id="D0LC91"/>
<reference evidence="5 6" key="2">
    <citation type="journal article" date="2010" name="Stand. Genomic Sci.">
        <title>Complete genome sequence of Gordonia bronchialis type strain (3410).</title>
        <authorList>
            <person name="Ivanova N."/>
            <person name="Sikorski J."/>
            <person name="Jando M."/>
            <person name="Lapidus A."/>
            <person name="Nolan M."/>
            <person name="Lucas S."/>
            <person name="Del Rio T.G."/>
            <person name="Tice H."/>
            <person name="Copeland A."/>
            <person name="Cheng J.F."/>
            <person name="Chen F."/>
            <person name="Bruce D."/>
            <person name="Goodwin L."/>
            <person name="Pitluck S."/>
            <person name="Mavromatis K."/>
            <person name="Ovchinnikova G."/>
            <person name="Pati A."/>
            <person name="Chen A."/>
            <person name="Palaniappan K."/>
            <person name="Land M."/>
            <person name="Hauser L."/>
            <person name="Chang Y.J."/>
            <person name="Jeffries C.D."/>
            <person name="Chain P."/>
            <person name="Saunders E."/>
            <person name="Han C."/>
            <person name="Detter J.C."/>
            <person name="Brettin T."/>
            <person name="Rohde M."/>
            <person name="Goker M."/>
            <person name="Bristow J."/>
            <person name="Eisen J.A."/>
            <person name="Markowitz V."/>
            <person name="Hugenholtz P."/>
            <person name="Klenk H.P."/>
            <person name="Kyrpides N.C."/>
        </authorList>
    </citation>
    <scope>NUCLEOTIDE SEQUENCE [LARGE SCALE GENOMIC DNA]</scope>
    <source>
        <strain evidence="6">ATCC 25592 / DSM 43247 / BCRC 13721 / JCM 3198 / KCTC 3076 / NBRC 16047 / NCTC 10667</strain>
    </source>
</reference>
<dbReference type="Gene3D" id="3.40.190.10">
    <property type="entry name" value="Periplasmic binding protein-like II"/>
    <property type="match status" value="1"/>
</dbReference>
<dbReference type="Pfam" id="PF00496">
    <property type="entry name" value="SBP_bac_5"/>
    <property type="match status" value="1"/>
</dbReference>
<dbReference type="SUPFAM" id="SSF53850">
    <property type="entry name" value="Periplasmic binding protein-like II"/>
    <property type="match status" value="1"/>
</dbReference>
<dbReference type="GO" id="GO:0042597">
    <property type="term" value="C:periplasmic space"/>
    <property type="evidence" value="ECO:0007669"/>
    <property type="project" value="UniProtKB-ARBA"/>
</dbReference>
<name>D0LC91_GORB4</name>
<evidence type="ECO:0000256" key="3">
    <source>
        <dbReference type="ARBA" id="ARBA00022729"/>
    </source>
</evidence>
<reference evidence="6" key="1">
    <citation type="submission" date="2009-10" db="EMBL/GenBank/DDBJ databases">
        <title>The complete chromosome of Gordonia bronchialis DSM 43247.</title>
        <authorList>
            <consortium name="US DOE Joint Genome Institute (JGI-PGF)"/>
            <person name="Lucas S."/>
            <person name="Copeland A."/>
            <person name="Lapidus A."/>
            <person name="Glavina del Rio T."/>
            <person name="Dalin E."/>
            <person name="Tice H."/>
            <person name="Bruce D."/>
            <person name="Goodwin L."/>
            <person name="Pitluck S."/>
            <person name="Kyrpides N."/>
            <person name="Mavromatis K."/>
            <person name="Ivanova N."/>
            <person name="Ovchinnikova G."/>
            <person name="Saunders E."/>
            <person name="Brettin T."/>
            <person name="Detter J.C."/>
            <person name="Han C."/>
            <person name="Larimer F."/>
            <person name="Land M."/>
            <person name="Hauser L."/>
            <person name="Markowitz V."/>
            <person name="Cheng J.-F."/>
            <person name="Hugenholtz P."/>
            <person name="Woyke T."/>
            <person name="Wu D."/>
            <person name="Jando M."/>
            <person name="Schneider S."/>
            <person name="Goeker M."/>
            <person name="Klenk H.-P."/>
            <person name="Eisen J.A."/>
        </authorList>
    </citation>
    <scope>NUCLEOTIDE SEQUENCE [LARGE SCALE GENOMIC DNA]</scope>
    <source>
        <strain evidence="6">ATCC 25592 / DSM 43247 / BCRC 13721 / JCM 3198 / KCTC 3076 / NBRC 16047 / NCTC 10667</strain>
    </source>
</reference>
<evidence type="ECO:0000256" key="1">
    <source>
        <dbReference type="ARBA" id="ARBA00005695"/>
    </source>
</evidence>
<keyword evidence="6" id="KW-1185">Reference proteome</keyword>
<evidence type="ECO:0000313" key="6">
    <source>
        <dbReference type="Proteomes" id="UP000001219"/>
    </source>
</evidence>
<dbReference type="HOGENOM" id="CLU_017028_7_4_11"/>
<sequence length="516" mass="56162">MTGSPLSRRSFLSLAGAGGIALAGGGLLSACGSGSSAGNTIRAAIAGEPDQLDPHKSSSYFTFQVLENVFDTLVEPDEQLTMRPALAESWTVSPDDLVWTFTLRPGLAFHNGDPCTAADVVYSYRRIIDEELSNAWKLESIDQITALDDRRVRLTVKHPTPNLLTNIGGFKGLAIVNRRNVESGEIATRPVGTGPFSFVSRSPGASIVITSNPRYWGGAPAVDGVTFSFISQGTTAVSALRSGEIDWTDAMPAQQLSILKGDDSLRVGTVVANDYWYMTMNFKRKPFADNRIRQAVAYAIDRDSVAQVVGYGTAKPNQLAIPSTSPWFIGYDRYTAGLDRAAATERSKTLLREAGTTSLDMGLMVTTEYPETVTAAQVIASNLDDVGISVTIETLDFGAWLDRQSQGDFDALMLGWLGNLDPDDYYYAQHYSSGESNAQKYSNPEVDRLLDAGRTELDMARRKQIYGDAATRIADDVSYLYLYNPSANQAYTTALVGYTVRSDKAVRFRTARLDRG</sequence>
<dbReference type="STRING" id="526226.Gbro_0271"/>
<dbReference type="PANTHER" id="PTHR30290">
    <property type="entry name" value="PERIPLASMIC BINDING COMPONENT OF ABC TRANSPORTER"/>
    <property type="match status" value="1"/>
</dbReference>
<comment type="similarity">
    <text evidence="1">Belongs to the bacterial solute-binding protein 5 family.</text>
</comment>
<keyword evidence="2" id="KW-0813">Transport</keyword>
<dbReference type="PROSITE" id="PS51318">
    <property type="entry name" value="TAT"/>
    <property type="match status" value="1"/>
</dbReference>
<dbReference type="EMBL" id="CP001802">
    <property type="protein sequence ID" value="ACY19615.1"/>
    <property type="molecule type" value="Genomic_DNA"/>
</dbReference>
<dbReference type="PANTHER" id="PTHR30290:SF9">
    <property type="entry name" value="OLIGOPEPTIDE-BINDING PROTEIN APPA"/>
    <property type="match status" value="1"/>
</dbReference>
<dbReference type="KEGG" id="gbr:Gbro_0271"/>
<dbReference type="GO" id="GO:0043190">
    <property type="term" value="C:ATP-binding cassette (ABC) transporter complex"/>
    <property type="evidence" value="ECO:0007669"/>
    <property type="project" value="InterPro"/>
</dbReference>
<dbReference type="GO" id="GO:1904680">
    <property type="term" value="F:peptide transmembrane transporter activity"/>
    <property type="evidence" value="ECO:0007669"/>
    <property type="project" value="TreeGrafter"/>
</dbReference>
<organism evidence="5 6">
    <name type="scientific">Gordonia bronchialis (strain ATCC 25592 / DSM 43247 / BCRC 13721 / JCM 3198 / KCTC 3076 / NBRC 16047 / NCTC 10667)</name>
    <name type="common">Rhodococcus bronchialis</name>
    <dbReference type="NCBI Taxonomy" id="526226"/>
    <lineage>
        <taxon>Bacteria</taxon>
        <taxon>Bacillati</taxon>
        <taxon>Actinomycetota</taxon>
        <taxon>Actinomycetes</taxon>
        <taxon>Mycobacteriales</taxon>
        <taxon>Gordoniaceae</taxon>
        <taxon>Gordonia</taxon>
    </lineage>
</organism>
<dbReference type="InterPro" id="IPR030678">
    <property type="entry name" value="Peptide/Ni-bd"/>
</dbReference>
<evidence type="ECO:0000256" key="2">
    <source>
        <dbReference type="ARBA" id="ARBA00022448"/>
    </source>
</evidence>
<dbReference type="Gene3D" id="3.90.76.10">
    <property type="entry name" value="Dipeptide-binding Protein, Domain 1"/>
    <property type="match status" value="1"/>
</dbReference>
<dbReference type="Gene3D" id="3.10.105.10">
    <property type="entry name" value="Dipeptide-binding Protein, Domain 3"/>
    <property type="match status" value="1"/>
</dbReference>
<dbReference type="InterPro" id="IPR000914">
    <property type="entry name" value="SBP_5_dom"/>
</dbReference>
<dbReference type="GO" id="GO:0015833">
    <property type="term" value="P:peptide transport"/>
    <property type="evidence" value="ECO:0007669"/>
    <property type="project" value="TreeGrafter"/>
</dbReference>
<dbReference type="eggNOG" id="COG0747">
    <property type="taxonomic scope" value="Bacteria"/>
</dbReference>
<dbReference type="InterPro" id="IPR006311">
    <property type="entry name" value="TAT_signal"/>
</dbReference>
<proteinExistence type="inferred from homology"/>
<accession>D0LC91</accession>
<evidence type="ECO:0000313" key="5">
    <source>
        <dbReference type="EMBL" id="ACY19615.1"/>
    </source>
</evidence>
<keyword evidence="3" id="KW-0732">Signal</keyword>
<dbReference type="InterPro" id="IPR039424">
    <property type="entry name" value="SBP_5"/>
</dbReference>
<feature type="domain" description="Solute-binding protein family 5" evidence="4">
    <location>
        <begin position="82"/>
        <end position="436"/>
    </location>
</feature>
<protein>
    <submittedName>
        <fullName evidence="5">Extracellular solute-binding protein family 5</fullName>
    </submittedName>
</protein>
<gene>
    <name evidence="5" type="ordered locus">Gbro_0271</name>
</gene>
<evidence type="ECO:0000259" key="4">
    <source>
        <dbReference type="Pfam" id="PF00496"/>
    </source>
</evidence>
<dbReference type="PIRSF" id="PIRSF002741">
    <property type="entry name" value="MppA"/>
    <property type="match status" value="1"/>
</dbReference>
<dbReference type="Proteomes" id="UP000001219">
    <property type="component" value="Chromosome"/>
</dbReference>